<dbReference type="InterPro" id="IPR000835">
    <property type="entry name" value="HTH_MarR-typ"/>
</dbReference>
<feature type="compositionally biased region" description="Pro residues" evidence="1">
    <location>
        <begin position="239"/>
        <end position="253"/>
    </location>
</feature>
<feature type="compositionally biased region" description="Low complexity" evidence="1">
    <location>
        <begin position="40"/>
        <end position="53"/>
    </location>
</feature>
<reference evidence="4" key="1">
    <citation type="journal article" date="2019" name="Int. J. Syst. Evol. Microbiol.">
        <title>The Global Catalogue of Microorganisms (GCM) 10K type strain sequencing project: providing services to taxonomists for standard genome sequencing and annotation.</title>
        <authorList>
            <consortium name="The Broad Institute Genomics Platform"/>
            <consortium name="The Broad Institute Genome Sequencing Center for Infectious Disease"/>
            <person name="Wu L."/>
            <person name="Ma J."/>
        </authorList>
    </citation>
    <scope>NUCLEOTIDE SEQUENCE [LARGE SCALE GENOMIC DNA]</scope>
    <source>
        <strain evidence="4">CGMCC 4.7323</strain>
    </source>
</reference>
<accession>A0ABQ2J5V0</accession>
<dbReference type="PANTHER" id="PTHR33164">
    <property type="entry name" value="TRANSCRIPTIONAL REGULATOR, MARR FAMILY"/>
    <property type="match status" value="1"/>
</dbReference>
<dbReference type="SUPFAM" id="SSF46785">
    <property type="entry name" value="Winged helix' DNA-binding domain"/>
    <property type="match status" value="1"/>
</dbReference>
<proteinExistence type="predicted"/>
<keyword evidence="4" id="KW-1185">Reference proteome</keyword>
<dbReference type="PRINTS" id="PR00598">
    <property type="entry name" value="HTHMARR"/>
</dbReference>
<evidence type="ECO:0000259" key="2">
    <source>
        <dbReference type="PROSITE" id="PS50995"/>
    </source>
</evidence>
<dbReference type="EMBL" id="BMND01000003">
    <property type="protein sequence ID" value="GGN37592.1"/>
    <property type="molecule type" value="Genomic_DNA"/>
</dbReference>
<dbReference type="Gene3D" id="1.10.10.10">
    <property type="entry name" value="Winged helix-like DNA-binding domain superfamily/Winged helix DNA-binding domain"/>
    <property type="match status" value="1"/>
</dbReference>
<comment type="caution">
    <text evidence="3">The sequence shown here is derived from an EMBL/GenBank/DDBJ whole genome shotgun (WGS) entry which is preliminary data.</text>
</comment>
<name>A0ABQ2J5V0_9ACTN</name>
<organism evidence="3 4">
    <name type="scientific">Streptomyces kronopolitis</name>
    <dbReference type="NCBI Taxonomy" id="1612435"/>
    <lineage>
        <taxon>Bacteria</taxon>
        <taxon>Bacillati</taxon>
        <taxon>Actinomycetota</taxon>
        <taxon>Actinomycetes</taxon>
        <taxon>Kitasatosporales</taxon>
        <taxon>Streptomycetaceae</taxon>
        <taxon>Streptomyces</taxon>
    </lineage>
</organism>
<dbReference type="InterPro" id="IPR036390">
    <property type="entry name" value="WH_DNA-bd_sf"/>
</dbReference>
<dbReference type="InterPro" id="IPR036388">
    <property type="entry name" value="WH-like_DNA-bd_sf"/>
</dbReference>
<protein>
    <recommendedName>
        <fullName evidence="2">HTH marR-type domain-containing protein</fullName>
    </recommendedName>
</protein>
<sequence length="253" mass="25965">MDRLGVPFHGDHALSPARRVHRGRMHAAPPIMALGDGRRAASGPARRSPSKAPATRHDVRTGYKHEAGTGYKGAMGHEAQGTPRAAGVAAPGGNLDDEVEEVIAAVLTASRLLVAVSARALGRIAPSLTLPQLRALVVLDTQGPVKLAALAGALGVNPSTAMRMVDRLEAAGSVTRQANPGNRREVVLSLTARGRALVEEVLAGRHAEIAAIVSRIPAGERAGLIGSLRALTDAAGEPPVAPRPAPPPESAAP</sequence>
<dbReference type="Pfam" id="PF01047">
    <property type="entry name" value="MarR"/>
    <property type="match status" value="1"/>
</dbReference>
<feature type="region of interest" description="Disordered" evidence="1">
    <location>
        <begin position="1"/>
        <end position="59"/>
    </location>
</feature>
<dbReference type="PROSITE" id="PS50995">
    <property type="entry name" value="HTH_MARR_2"/>
    <property type="match status" value="1"/>
</dbReference>
<dbReference type="InterPro" id="IPR039422">
    <property type="entry name" value="MarR/SlyA-like"/>
</dbReference>
<dbReference type="PANTHER" id="PTHR33164:SF94">
    <property type="entry name" value="TRANSCRIPTIONAL REGULATORY PROTEIN-RELATED"/>
    <property type="match status" value="1"/>
</dbReference>
<evidence type="ECO:0000313" key="4">
    <source>
        <dbReference type="Proteomes" id="UP000600080"/>
    </source>
</evidence>
<gene>
    <name evidence="3" type="ORF">GCM10012285_12490</name>
</gene>
<dbReference type="SMART" id="SM00347">
    <property type="entry name" value="HTH_MARR"/>
    <property type="match status" value="1"/>
</dbReference>
<evidence type="ECO:0000256" key="1">
    <source>
        <dbReference type="SAM" id="MobiDB-lite"/>
    </source>
</evidence>
<dbReference type="Proteomes" id="UP000600080">
    <property type="component" value="Unassembled WGS sequence"/>
</dbReference>
<feature type="domain" description="HTH marR-type" evidence="2">
    <location>
        <begin position="99"/>
        <end position="233"/>
    </location>
</feature>
<feature type="region of interest" description="Disordered" evidence="1">
    <location>
        <begin position="234"/>
        <end position="253"/>
    </location>
</feature>
<evidence type="ECO:0000313" key="3">
    <source>
        <dbReference type="EMBL" id="GGN37592.1"/>
    </source>
</evidence>